<feature type="region of interest" description="Disordered" evidence="1">
    <location>
        <begin position="226"/>
        <end position="255"/>
    </location>
</feature>
<feature type="compositionally biased region" description="Polar residues" evidence="1">
    <location>
        <begin position="136"/>
        <end position="146"/>
    </location>
</feature>
<dbReference type="Proteomes" id="UP000054270">
    <property type="component" value="Unassembled WGS sequence"/>
</dbReference>
<keyword evidence="3" id="KW-1185">Reference proteome</keyword>
<evidence type="ECO:0000256" key="1">
    <source>
        <dbReference type="SAM" id="MobiDB-lite"/>
    </source>
</evidence>
<name>A0A0D2MZ39_HYPSF</name>
<organism evidence="2 3">
    <name type="scientific">Hypholoma sublateritium (strain FD-334 SS-4)</name>
    <dbReference type="NCBI Taxonomy" id="945553"/>
    <lineage>
        <taxon>Eukaryota</taxon>
        <taxon>Fungi</taxon>
        <taxon>Dikarya</taxon>
        <taxon>Basidiomycota</taxon>
        <taxon>Agaricomycotina</taxon>
        <taxon>Agaricomycetes</taxon>
        <taxon>Agaricomycetidae</taxon>
        <taxon>Agaricales</taxon>
        <taxon>Agaricineae</taxon>
        <taxon>Strophariaceae</taxon>
        <taxon>Hypholoma</taxon>
    </lineage>
</organism>
<evidence type="ECO:0000313" key="3">
    <source>
        <dbReference type="Proteomes" id="UP000054270"/>
    </source>
</evidence>
<feature type="region of interest" description="Disordered" evidence="1">
    <location>
        <begin position="1"/>
        <end position="69"/>
    </location>
</feature>
<reference evidence="3" key="1">
    <citation type="submission" date="2014-04" db="EMBL/GenBank/DDBJ databases">
        <title>Evolutionary Origins and Diversification of the Mycorrhizal Mutualists.</title>
        <authorList>
            <consortium name="DOE Joint Genome Institute"/>
            <consortium name="Mycorrhizal Genomics Consortium"/>
            <person name="Kohler A."/>
            <person name="Kuo A."/>
            <person name="Nagy L.G."/>
            <person name="Floudas D."/>
            <person name="Copeland A."/>
            <person name="Barry K.W."/>
            <person name="Cichocki N."/>
            <person name="Veneault-Fourrey C."/>
            <person name="LaButti K."/>
            <person name="Lindquist E.A."/>
            <person name="Lipzen A."/>
            <person name="Lundell T."/>
            <person name="Morin E."/>
            <person name="Murat C."/>
            <person name="Riley R."/>
            <person name="Ohm R."/>
            <person name="Sun H."/>
            <person name="Tunlid A."/>
            <person name="Henrissat B."/>
            <person name="Grigoriev I.V."/>
            <person name="Hibbett D.S."/>
            <person name="Martin F."/>
        </authorList>
    </citation>
    <scope>NUCLEOTIDE SEQUENCE [LARGE SCALE GENOMIC DNA]</scope>
    <source>
        <strain evidence="3">FD-334 SS-4</strain>
    </source>
</reference>
<protein>
    <submittedName>
        <fullName evidence="2">Uncharacterized protein</fullName>
    </submittedName>
</protein>
<dbReference type="AlphaFoldDB" id="A0A0D2MZ39"/>
<feature type="region of interest" description="Disordered" evidence="1">
    <location>
        <begin position="99"/>
        <end position="168"/>
    </location>
</feature>
<gene>
    <name evidence="2" type="ORF">HYPSUDRAFT_196763</name>
</gene>
<dbReference type="STRING" id="945553.A0A0D2MZ39"/>
<evidence type="ECO:0000313" key="2">
    <source>
        <dbReference type="EMBL" id="KJA29403.1"/>
    </source>
</evidence>
<sequence length="255" mass="28604">MIPDLTRPKKRQLPQPPMSEPFVYKPPDLPPLSGDTPYSNSLAPLPKFASSPPGRRPHKENKISLWGQEFSSTLSLPTMPHRMGPANLKDAMAYTSSISSSAYRSDDDGRTLSTSYSGWAKPPPHSATSSRRRPSLPQTPSEQNRPVSPPSIPQKQSPAFSGVTRPDDRQVLRHMTVYFPDHDLDEPLVSSPMDPVFTLNQQSDAAFNTIQARQFTRKSIKSIAEEQMNRDLGAPRKRPQTRLWDSNIEEIKAHR</sequence>
<accession>A0A0D2MZ39</accession>
<dbReference type="EMBL" id="KN817519">
    <property type="protein sequence ID" value="KJA29403.1"/>
    <property type="molecule type" value="Genomic_DNA"/>
</dbReference>
<proteinExistence type="predicted"/>